<feature type="region of interest" description="Disordered" evidence="1">
    <location>
        <begin position="241"/>
        <end position="283"/>
    </location>
</feature>
<organism evidence="3 4">
    <name type="scientific">Cephalotrichum gorgonifer</name>
    <dbReference type="NCBI Taxonomy" id="2041049"/>
    <lineage>
        <taxon>Eukaryota</taxon>
        <taxon>Fungi</taxon>
        <taxon>Dikarya</taxon>
        <taxon>Ascomycota</taxon>
        <taxon>Pezizomycotina</taxon>
        <taxon>Sordariomycetes</taxon>
        <taxon>Hypocreomycetidae</taxon>
        <taxon>Microascales</taxon>
        <taxon>Microascaceae</taxon>
        <taxon>Cephalotrichum</taxon>
    </lineage>
</organism>
<dbReference type="Gene3D" id="3.40.50.150">
    <property type="entry name" value="Vaccinia Virus protein VP39"/>
    <property type="match status" value="1"/>
</dbReference>
<dbReference type="AlphaFoldDB" id="A0AAE8MY87"/>
<dbReference type="InterPro" id="IPR029063">
    <property type="entry name" value="SAM-dependent_MTases_sf"/>
</dbReference>
<dbReference type="EMBL" id="ONZQ02000005">
    <property type="protein sequence ID" value="SPO01451.1"/>
    <property type="molecule type" value="Genomic_DNA"/>
</dbReference>
<evidence type="ECO:0000313" key="4">
    <source>
        <dbReference type="Proteomes" id="UP001187682"/>
    </source>
</evidence>
<reference evidence="3" key="1">
    <citation type="submission" date="2018-03" db="EMBL/GenBank/DDBJ databases">
        <authorList>
            <person name="Guldener U."/>
        </authorList>
    </citation>
    <scope>NUCLEOTIDE SEQUENCE</scope>
</reference>
<evidence type="ECO:0000256" key="1">
    <source>
        <dbReference type="SAM" id="MobiDB-lite"/>
    </source>
</evidence>
<dbReference type="Pfam" id="PF08241">
    <property type="entry name" value="Methyltransf_11"/>
    <property type="match status" value="1"/>
</dbReference>
<proteinExistence type="predicted"/>
<protein>
    <recommendedName>
        <fullName evidence="2">Methyltransferase type 11 domain-containing protein</fullName>
    </recommendedName>
</protein>
<feature type="compositionally biased region" description="Basic and acidic residues" evidence="1">
    <location>
        <begin position="297"/>
        <end position="306"/>
    </location>
</feature>
<evidence type="ECO:0000313" key="3">
    <source>
        <dbReference type="EMBL" id="SPO01451.1"/>
    </source>
</evidence>
<feature type="region of interest" description="Disordered" evidence="1">
    <location>
        <begin position="290"/>
        <end position="309"/>
    </location>
</feature>
<sequence>MDSKQIVNEDLASPGIQAFNDWASKPARDVPAGAIPASRVVAMGVETSSVEASRIDASHVDAVDASRVEKDGLLAAAQLREGETVLFIGSCGDTSPSILAKAVGASGQVIGPSSNTSLVVSECTIPNVYFIESSVVVIDTRDGVADCVMSSLLGTHVPGQDIQAVQEELFRVMRPGGRIVFTDVMIRKEIPDSIGSTVPAACSILQTGIQPSVYEFYLRKAGFETITIKDAGKDINPSVVEKAEERATSTTPTQSGKQQLDASGTSDIQGSRKEEDKGVGSYRRKVGKFTRQLVTGQDEREEKSADDTDWNEYAGIFVVTARKPQ</sequence>
<dbReference type="SUPFAM" id="SSF53335">
    <property type="entry name" value="S-adenosyl-L-methionine-dependent methyltransferases"/>
    <property type="match status" value="1"/>
</dbReference>
<keyword evidence="4" id="KW-1185">Reference proteome</keyword>
<gene>
    <name evidence="3" type="ORF">DNG_04124</name>
</gene>
<accession>A0AAE8MY87</accession>
<feature type="compositionally biased region" description="Polar residues" evidence="1">
    <location>
        <begin position="248"/>
        <end position="269"/>
    </location>
</feature>
<feature type="domain" description="Methyltransferase type 11" evidence="2">
    <location>
        <begin position="104"/>
        <end position="181"/>
    </location>
</feature>
<dbReference type="GO" id="GO:0008757">
    <property type="term" value="F:S-adenosylmethionine-dependent methyltransferase activity"/>
    <property type="evidence" value="ECO:0007669"/>
    <property type="project" value="InterPro"/>
</dbReference>
<comment type="caution">
    <text evidence="3">The sequence shown here is derived from an EMBL/GenBank/DDBJ whole genome shotgun (WGS) entry which is preliminary data.</text>
</comment>
<name>A0AAE8MY87_9PEZI</name>
<dbReference type="InterPro" id="IPR013216">
    <property type="entry name" value="Methyltransf_11"/>
</dbReference>
<evidence type="ECO:0000259" key="2">
    <source>
        <dbReference type="Pfam" id="PF08241"/>
    </source>
</evidence>
<dbReference type="Proteomes" id="UP001187682">
    <property type="component" value="Unassembled WGS sequence"/>
</dbReference>